<proteinExistence type="predicted"/>
<sequence>MPAYNGGLQSQTRDSLELASLDELNTVCHQIHKLRNAMLAFADLFPLHAESVQAFLNHLDMVLPSISKTLDEIQLLCTGRRRFGDSTWHQLMDAMFDGSDRKFELDGRFKLYAKFFDALFLGITQSPKFDWKKAEGLRLQIMDLREDNGIELPQHLTTVFFPFNQLPAARARRKSFVEHWAVETVDHRPEFMSNFGKDVRSSSFGPYVHWNTTGIPEKSKLLFQRSFNKGVLSFSVFINANNKLPYVLLRTTFDNIPFYECRPLSELRIMRSETKLHLSRWSARQQGFVHWAVLHFQFFEELVVIQCTLLALKAQTSLLANAISHDETVFRDDTWIWEKSIKDNGVRHKLAIYRDNITGTKRLYAFVAKGERHQAYTPAWTIFFTNRKAKPQMECLGDHRLVVYNAELYTFGDRYLTSKHDARHFEITFKHSQVLEMFGLINADAGLDEVQPALRPVVIDVTENSW</sequence>
<organism evidence="1 2">
    <name type="scientific">Lecanicillium saksenae</name>
    <dbReference type="NCBI Taxonomy" id="468837"/>
    <lineage>
        <taxon>Eukaryota</taxon>
        <taxon>Fungi</taxon>
        <taxon>Dikarya</taxon>
        <taxon>Ascomycota</taxon>
        <taxon>Pezizomycotina</taxon>
        <taxon>Sordariomycetes</taxon>
        <taxon>Hypocreomycetidae</taxon>
        <taxon>Hypocreales</taxon>
        <taxon>Cordycipitaceae</taxon>
        <taxon>Lecanicillium</taxon>
    </lineage>
</organism>
<comment type="caution">
    <text evidence="1">The sequence shown here is derived from an EMBL/GenBank/DDBJ whole genome shotgun (WGS) entry which is preliminary data.</text>
</comment>
<evidence type="ECO:0000313" key="2">
    <source>
        <dbReference type="Proteomes" id="UP001148737"/>
    </source>
</evidence>
<protein>
    <submittedName>
        <fullName evidence="1">Uncharacterized protein</fullName>
    </submittedName>
</protein>
<evidence type="ECO:0000313" key="1">
    <source>
        <dbReference type="EMBL" id="KAJ3496283.1"/>
    </source>
</evidence>
<name>A0ACC1R2L9_9HYPO</name>
<dbReference type="EMBL" id="JANAKD010000204">
    <property type="protein sequence ID" value="KAJ3496283.1"/>
    <property type="molecule type" value="Genomic_DNA"/>
</dbReference>
<accession>A0ACC1R2L9</accession>
<dbReference type="Proteomes" id="UP001148737">
    <property type="component" value="Unassembled WGS sequence"/>
</dbReference>
<keyword evidence="2" id="KW-1185">Reference proteome</keyword>
<gene>
    <name evidence="1" type="ORF">NLG97_g2767</name>
</gene>
<reference evidence="1" key="1">
    <citation type="submission" date="2022-07" db="EMBL/GenBank/DDBJ databases">
        <title>Genome Sequence of Lecanicillium saksenae.</title>
        <authorList>
            <person name="Buettner E."/>
        </authorList>
    </citation>
    <scope>NUCLEOTIDE SEQUENCE</scope>
    <source>
        <strain evidence="1">VT-O1</strain>
    </source>
</reference>